<protein>
    <recommendedName>
        <fullName evidence="8">Peptidase M3A/M3B catalytic domain-containing protein</fullName>
    </recommendedName>
</protein>
<evidence type="ECO:0000259" key="8">
    <source>
        <dbReference type="Pfam" id="PF01432"/>
    </source>
</evidence>
<dbReference type="GeneID" id="54570302"/>
<dbReference type="Gene3D" id="3.40.390.10">
    <property type="entry name" value="Collagenase (Catalytic Domain)"/>
    <property type="match status" value="1"/>
</dbReference>
<evidence type="ECO:0000256" key="2">
    <source>
        <dbReference type="ARBA" id="ARBA00022670"/>
    </source>
</evidence>
<name>A0A6A6CKF3_ZASCE</name>
<gene>
    <name evidence="9" type="ORF">M409DRAFT_66648</name>
</gene>
<dbReference type="InterPro" id="IPR024077">
    <property type="entry name" value="Neurolysin/TOP_dom2"/>
</dbReference>
<accession>A0A6A6CKF3</accession>
<dbReference type="Gene3D" id="1.20.1050.40">
    <property type="entry name" value="Endopeptidase. Chain P, domain 1"/>
    <property type="match status" value="1"/>
</dbReference>
<dbReference type="EMBL" id="ML993596">
    <property type="protein sequence ID" value="KAF2166678.1"/>
    <property type="molecule type" value="Genomic_DNA"/>
</dbReference>
<dbReference type="SUPFAM" id="SSF55486">
    <property type="entry name" value="Metalloproteases ('zincins'), catalytic domain"/>
    <property type="match status" value="1"/>
</dbReference>
<sequence>MDLNPFRYKTPPSFNTTAAEIKADAEALIEATSHLCNKIVNEIDPRSANFENTIRAFAEDENLRSEKENHLRFYASTHPIKELRGASYAVADLFNNSEADLFSRADYFVLVDSVLDKEKAAHPPTLDDKSMHYLIKFHQRFVMSGCGIANAEVRSEFVGKKKRISELAKQSRKNMANEKTGLWLTRDELRGMSESFLSKLTEGVDEHAGYLWVPTKNPFSLPIFNYATEEATRKRVYYAVMNRMPENIPLHRELVLLRDETARLLGWPNHFVFKTSQKMVGSPEAIHRLLAEVRSALTPVAEQAAEQLRESKVAETSSRGESVDDVKLFHWDRAYFDTKLDEQAGNAESLTSEYFELSTTLRKLLDVYLQIFGVRFFPMEQTGSDLLEQGLVWHEDVQMFSVWNVDQAGPEFLGYAYLDLFPREGKYTHAGQYALQRRYQTSDGTYFNPCACLVMNYMKPSLERPTLLDFNGVRSLFHELGHMYHGLLSRSRYAKLHAVDSDFVETLSMMLEQFFWDPKIIHEVSHYYSHISPEMRRAWLASRGYNSEDITPEIPLKISIEYAAKLGANEAVRRVRKSLNELFFSTYDMLIHSPVSHEDLEKTNLPELYNRLRCEIFKSHGGEALGDGCKENGRRYRDMVLCKGGTQPEMKTLINYISHEPSSKPYLTSLGVKYY</sequence>
<proteinExistence type="inferred from homology"/>
<dbReference type="GO" id="GO:0006518">
    <property type="term" value="P:peptide metabolic process"/>
    <property type="evidence" value="ECO:0007669"/>
    <property type="project" value="TreeGrafter"/>
</dbReference>
<reference evidence="9" key="1">
    <citation type="journal article" date="2020" name="Stud. Mycol.">
        <title>101 Dothideomycetes genomes: a test case for predicting lifestyles and emergence of pathogens.</title>
        <authorList>
            <person name="Haridas S."/>
            <person name="Albert R."/>
            <person name="Binder M."/>
            <person name="Bloem J."/>
            <person name="Labutti K."/>
            <person name="Salamov A."/>
            <person name="Andreopoulos B."/>
            <person name="Baker S."/>
            <person name="Barry K."/>
            <person name="Bills G."/>
            <person name="Bluhm B."/>
            <person name="Cannon C."/>
            <person name="Castanera R."/>
            <person name="Culley D."/>
            <person name="Daum C."/>
            <person name="Ezra D."/>
            <person name="Gonzalez J."/>
            <person name="Henrissat B."/>
            <person name="Kuo A."/>
            <person name="Liang C."/>
            <person name="Lipzen A."/>
            <person name="Lutzoni F."/>
            <person name="Magnuson J."/>
            <person name="Mondo S."/>
            <person name="Nolan M."/>
            <person name="Ohm R."/>
            <person name="Pangilinan J."/>
            <person name="Park H.-J."/>
            <person name="Ramirez L."/>
            <person name="Alfaro M."/>
            <person name="Sun H."/>
            <person name="Tritt A."/>
            <person name="Yoshinaga Y."/>
            <person name="Zwiers L.-H."/>
            <person name="Turgeon B."/>
            <person name="Goodwin S."/>
            <person name="Spatafora J."/>
            <person name="Crous P."/>
            <person name="Grigoriev I."/>
        </authorList>
    </citation>
    <scope>NUCLEOTIDE SEQUENCE</scope>
    <source>
        <strain evidence="9">ATCC 36951</strain>
    </source>
</reference>
<dbReference type="PANTHER" id="PTHR11804:SF84">
    <property type="entry name" value="SACCHAROLYSIN"/>
    <property type="match status" value="1"/>
</dbReference>
<dbReference type="Pfam" id="PF01432">
    <property type="entry name" value="Peptidase_M3"/>
    <property type="match status" value="1"/>
</dbReference>
<evidence type="ECO:0000256" key="3">
    <source>
        <dbReference type="ARBA" id="ARBA00022723"/>
    </source>
</evidence>
<keyword evidence="2 7" id="KW-0645">Protease</keyword>
<keyword evidence="10" id="KW-1185">Reference proteome</keyword>
<organism evidence="9 10">
    <name type="scientific">Zasmidium cellare ATCC 36951</name>
    <dbReference type="NCBI Taxonomy" id="1080233"/>
    <lineage>
        <taxon>Eukaryota</taxon>
        <taxon>Fungi</taxon>
        <taxon>Dikarya</taxon>
        <taxon>Ascomycota</taxon>
        <taxon>Pezizomycotina</taxon>
        <taxon>Dothideomycetes</taxon>
        <taxon>Dothideomycetidae</taxon>
        <taxon>Mycosphaerellales</taxon>
        <taxon>Mycosphaerellaceae</taxon>
        <taxon>Zasmidium</taxon>
    </lineage>
</organism>
<dbReference type="InterPro" id="IPR024079">
    <property type="entry name" value="MetalloPept_cat_dom_sf"/>
</dbReference>
<evidence type="ECO:0000313" key="9">
    <source>
        <dbReference type="EMBL" id="KAF2166678.1"/>
    </source>
</evidence>
<evidence type="ECO:0000256" key="1">
    <source>
        <dbReference type="ARBA" id="ARBA00006040"/>
    </source>
</evidence>
<dbReference type="GO" id="GO:0046872">
    <property type="term" value="F:metal ion binding"/>
    <property type="evidence" value="ECO:0007669"/>
    <property type="project" value="UniProtKB-UniRule"/>
</dbReference>
<comment type="cofactor">
    <cofactor evidence="7">
        <name>Zn(2+)</name>
        <dbReference type="ChEBI" id="CHEBI:29105"/>
    </cofactor>
    <text evidence="7">Binds 1 zinc ion.</text>
</comment>
<dbReference type="InterPro" id="IPR001567">
    <property type="entry name" value="Pept_M3A_M3B_dom"/>
</dbReference>
<dbReference type="PANTHER" id="PTHR11804">
    <property type="entry name" value="PROTEASE M3 THIMET OLIGOPEPTIDASE-RELATED"/>
    <property type="match status" value="1"/>
</dbReference>
<dbReference type="GO" id="GO:0006508">
    <property type="term" value="P:proteolysis"/>
    <property type="evidence" value="ECO:0007669"/>
    <property type="project" value="UniProtKB-KW"/>
</dbReference>
<evidence type="ECO:0000256" key="5">
    <source>
        <dbReference type="ARBA" id="ARBA00022833"/>
    </source>
</evidence>
<dbReference type="InterPro" id="IPR024080">
    <property type="entry name" value="Neurolysin/TOP_N"/>
</dbReference>
<dbReference type="RefSeq" id="XP_033667567.1">
    <property type="nucleotide sequence ID" value="XM_033817030.1"/>
</dbReference>
<evidence type="ECO:0000313" key="10">
    <source>
        <dbReference type="Proteomes" id="UP000799537"/>
    </source>
</evidence>
<comment type="similarity">
    <text evidence="1 7">Belongs to the peptidase M3 family.</text>
</comment>
<evidence type="ECO:0000256" key="7">
    <source>
        <dbReference type="RuleBase" id="RU003435"/>
    </source>
</evidence>
<dbReference type="InterPro" id="IPR045090">
    <property type="entry name" value="Pept_M3A_M3B"/>
</dbReference>
<evidence type="ECO:0000256" key="4">
    <source>
        <dbReference type="ARBA" id="ARBA00022801"/>
    </source>
</evidence>
<dbReference type="OrthoDB" id="3930412at2759"/>
<feature type="domain" description="Peptidase M3A/M3B catalytic" evidence="8">
    <location>
        <begin position="225"/>
        <end position="618"/>
    </location>
</feature>
<keyword evidence="6 7" id="KW-0482">Metalloprotease</keyword>
<keyword evidence="4 7" id="KW-0378">Hydrolase</keyword>
<evidence type="ECO:0000256" key="6">
    <source>
        <dbReference type="ARBA" id="ARBA00023049"/>
    </source>
</evidence>
<dbReference type="Proteomes" id="UP000799537">
    <property type="component" value="Unassembled WGS sequence"/>
</dbReference>
<keyword evidence="3 7" id="KW-0479">Metal-binding</keyword>
<dbReference type="Gene3D" id="1.10.1370.10">
    <property type="entry name" value="Neurolysin, domain 3"/>
    <property type="match status" value="1"/>
</dbReference>
<dbReference type="AlphaFoldDB" id="A0A6A6CKF3"/>
<keyword evidence="5 7" id="KW-0862">Zinc</keyword>
<dbReference type="GO" id="GO:0005758">
    <property type="term" value="C:mitochondrial intermembrane space"/>
    <property type="evidence" value="ECO:0007669"/>
    <property type="project" value="TreeGrafter"/>
</dbReference>
<dbReference type="GO" id="GO:0004222">
    <property type="term" value="F:metalloendopeptidase activity"/>
    <property type="evidence" value="ECO:0007669"/>
    <property type="project" value="InterPro"/>
</dbReference>